<name>A0A5C6F371_9BACT</name>
<feature type="chain" id="PRO_5023035340" evidence="4">
    <location>
        <begin position="21"/>
        <end position="514"/>
    </location>
</feature>
<dbReference type="CDD" id="cd16146">
    <property type="entry name" value="ARS_like"/>
    <property type="match status" value="1"/>
</dbReference>
<feature type="signal peptide" evidence="4">
    <location>
        <begin position="1"/>
        <end position="20"/>
    </location>
</feature>
<dbReference type="Gene3D" id="3.40.720.10">
    <property type="entry name" value="Alkaline Phosphatase, subunit A"/>
    <property type="match status" value="1"/>
</dbReference>
<accession>A0A5C6F371</accession>
<feature type="compositionally biased region" description="Low complexity" evidence="3">
    <location>
        <begin position="485"/>
        <end position="494"/>
    </location>
</feature>
<protein>
    <submittedName>
        <fullName evidence="6">Arylsulfatase</fullName>
        <ecNumber evidence="6">3.1.6.1</ecNumber>
    </submittedName>
</protein>
<dbReference type="Gene3D" id="3.30.1120.10">
    <property type="match status" value="1"/>
</dbReference>
<evidence type="ECO:0000313" key="7">
    <source>
        <dbReference type="Proteomes" id="UP000317977"/>
    </source>
</evidence>
<dbReference type="AlphaFoldDB" id="A0A5C6F371"/>
<evidence type="ECO:0000256" key="3">
    <source>
        <dbReference type="SAM" id="MobiDB-lite"/>
    </source>
</evidence>
<dbReference type="SUPFAM" id="SSF53649">
    <property type="entry name" value="Alkaline phosphatase-like"/>
    <property type="match status" value="1"/>
</dbReference>
<dbReference type="GO" id="GO:0004065">
    <property type="term" value="F:arylsulfatase activity"/>
    <property type="evidence" value="ECO:0007669"/>
    <property type="project" value="UniProtKB-EC"/>
</dbReference>
<evidence type="ECO:0000313" key="6">
    <source>
        <dbReference type="EMBL" id="TWU55585.1"/>
    </source>
</evidence>
<sequence precursor="true">MKPICILALMLVLAPLDGFAGTLPAKPNIIVVMPDDLHYGDYGCLGNPVLQTPSVDAFMKQSLLFTQFHVSPTCSPCRAALMSGRHEFKNGVTHTILERERMSLDTTTMPQMLKTAGYKTGIFGKWHLGDEEAYRPESRGFDEVYIHGAGGIGQTFPGSCGDAPDNTNIDPTLWHNGTFVKTKGYCTDLFFDQSIKWMDAKREAKQSFFAYVSLNAAHGPHVVPDEYCKNYVGKPNISEGLAKYLGMVENIDTNFGKMLAKLKEWDIEENTLVIYIGTDNGGGISRSLFNAGLNGGKNSVTQGGTLSPTFFRWPAGGIPAGMTCNALSAHLDLFPTLAEITGATMTEKMQEQAEGRSLLPLLKDPSADWADRTLVHHTGRWKNGGVADAKYSKAAIQNSRFSLVENKSLYDLKADPGETTNVIEDHPEVVTQLRAAYDKWWNDVQPLLVNEDVTPPTINPFQELYYQQFGGSPSESDLARMAGRSSKAAPAKSSANEERAERRRKAKAAAKIGN</sequence>
<keyword evidence="7" id="KW-1185">Reference proteome</keyword>
<evidence type="ECO:0000256" key="2">
    <source>
        <dbReference type="ARBA" id="ARBA00022801"/>
    </source>
</evidence>
<keyword evidence="4" id="KW-0732">Signal</keyword>
<dbReference type="InterPro" id="IPR050738">
    <property type="entry name" value="Sulfatase"/>
</dbReference>
<evidence type="ECO:0000259" key="5">
    <source>
        <dbReference type="Pfam" id="PF00884"/>
    </source>
</evidence>
<dbReference type="PANTHER" id="PTHR42693:SF53">
    <property type="entry name" value="ENDO-4-O-SULFATASE"/>
    <property type="match status" value="1"/>
</dbReference>
<dbReference type="EMBL" id="SJPX01000002">
    <property type="protein sequence ID" value="TWU55585.1"/>
    <property type="molecule type" value="Genomic_DNA"/>
</dbReference>
<reference evidence="6 7" key="1">
    <citation type="submission" date="2019-02" db="EMBL/GenBank/DDBJ databases">
        <title>Deep-cultivation of Planctomycetes and their phenomic and genomic characterization uncovers novel biology.</title>
        <authorList>
            <person name="Wiegand S."/>
            <person name="Jogler M."/>
            <person name="Boedeker C."/>
            <person name="Pinto D."/>
            <person name="Vollmers J."/>
            <person name="Rivas-Marin E."/>
            <person name="Kohn T."/>
            <person name="Peeters S.H."/>
            <person name="Heuer A."/>
            <person name="Rast P."/>
            <person name="Oberbeckmann S."/>
            <person name="Bunk B."/>
            <person name="Jeske O."/>
            <person name="Meyerdierks A."/>
            <person name="Storesund J.E."/>
            <person name="Kallscheuer N."/>
            <person name="Luecker S."/>
            <person name="Lage O.M."/>
            <person name="Pohl T."/>
            <person name="Merkel B.J."/>
            <person name="Hornburger P."/>
            <person name="Mueller R.-W."/>
            <person name="Bruemmer F."/>
            <person name="Labrenz M."/>
            <person name="Spormann A.M."/>
            <person name="Op Den Camp H."/>
            <person name="Overmann J."/>
            <person name="Amann R."/>
            <person name="Jetten M.S.M."/>
            <person name="Mascher T."/>
            <person name="Medema M.H."/>
            <person name="Devos D.P."/>
            <person name="Kaster A.-K."/>
            <person name="Ovreas L."/>
            <person name="Rohde M."/>
            <person name="Galperin M.Y."/>
            <person name="Jogler C."/>
        </authorList>
    </citation>
    <scope>NUCLEOTIDE SEQUENCE [LARGE SCALE GENOMIC DNA]</scope>
    <source>
        <strain evidence="6 7">Poly59</strain>
    </source>
</reference>
<comment type="caution">
    <text evidence="6">The sequence shown here is derived from an EMBL/GenBank/DDBJ whole genome shotgun (WGS) entry which is preliminary data.</text>
</comment>
<dbReference type="EC" id="3.1.6.1" evidence="6"/>
<feature type="region of interest" description="Disordered" evidence="3">
    <location>
        <begin position="472"/>
        <end position="514"/>
    </location>
</feature>
<dbReference type="InterPro" id="IPR000917">
    <property type="entry name" value="Sulfatase_N"/>
</dbReference>
<dbReference type="Pfam" id="PF00884">
    <property type="entry name" value="Sulfatase"/>
    <property type="match status" value="1"/>
</dbReference>
<dbReference type="Proteomes" id="UP000317977">
    <property type="component" value="Unassembled WGS sequence"/>
</dbReference>
<dbReference type="RefSeq" id="WP_186776113.1">
    <property type="nucleotide sequence ID" value="NZ_SJPX01000002.1"/>
</dbReference>
<dbReference type="PANTHER" id="PTHR42693">
    <property type="entry name" value="ARYLSULFATASE FAMILY MEMBER"/>
    <property type="match status" value="1"/>
</dbReference>
<evidence type="ECO:0000256" key="1">
    <source>
        <dbReference type="ARBA" id="ARBA00008779"/>
    </source>
</evidence>
<proteinExistence type="inferred from homology"/>
<dbReference type="InterPro" id="IPR017850">
    <property type="entry name" value="Alkaline_phosphatase_core_sf"/>
</dbReference>
<organism evidence="6 7">
    <name type="scientific">Rubripirellula reticaptiva</name>
    <dbReference type="NCBI Taxonomy" id="2528013"/>
    <lineage>
        <taxon>Bacteria</taxon>
        <taxon>Pseudomonadati</taxon>
        <taxon>Planctomycetota</taxon>
        <taxon>Planctomycetia</taxon>
        <taxon>Pirellulales</taxon>
        <taxon>Pirellulaceae</taxon>
        <taxon>Rubripirellula</taxon>
    </lineage>
</organism>
<evidence type="ECO:0000256" key="4">
    <source>
        <dbReference type="SAM" id="SignalP"/>
    </source>
</evidence>
<keyword evidence="2 6" id="KW-0378">Hydrolase</keyword>
<feature type="domain" description="Sulfatase N-terminal" evidence="5">
    <location>
        <begin position="27"/>
        <end position="342"/>
    </location>
</feature>
<comment type="similarity">
    <text evidence="1">Belongs to the sulfatase family.</text>
</comment>
<gene>
    <name evidence="6" type="primary">atsA_25</name>
    <name evidence="6" type="ORF">Poly59_18850</name>
</gene>